<dbReference type="HOGENOM" id="CLU_2562076_0_0_1"/>
<organism evidence="1">
    <name type="scientific">Oryza glumipatula</name>
    <dbReference type="NCBI Taxonomy" id="40148"/>
    <lineage>
        <taxon>Eukaryota</taxon>
        <taxon>Viridiplantae</taxon>
        <taxon>Streptophyta</taxon>
        <taxon>Embryophyta</taxon>
        <taxon>Tracheophyta</taxon>
        <taxon>Spermatophyta</taxon>
        <taxon>Magnoliopsida</taxon>
        <taxon>Liliopsida</taxon>
        <taxon>Poales</taxon>
        <taxon>Poaceae</taxon>
        <taxon>BOP clade</taxon>
        <taxon>Oryzoideae</taxon>
        <taxon>Oryzeae</taxon>
        <taxon>Oryzinae</taxon>
        <taxon>Oryza</taxon>
    </lineage>
</organism>
<reference evidence="1" key="1">
    <citation type="submission" date="2015-04" db="UniProtKB">
        <authorList>
            <consortium name="EnsemblPlants"/>
        </authorList>
    </citation>
    <scope>IDENTIFICATION</scope>
</reference>
<evidence type="ECO:0000313" key="1">
    <source>
        <dbReference type="EnsemblPlants" id="OGLUM06G17650.1"/>
    </source>
</evidence>
<proteinExistence type="predicted"/>
<sequence>MGEAGWEGSDGDRRVGADPVAALLGLSSTTVKEVDPAAAATMTTMSTAPRTATKITMARLFQPPPLYGLEYRGVGFGRWRPW</sequence>
<reference evidence="1" key="2">
    <citation type="submission" date="2018-05" db="EMBL/GenBank/DDBJ databases">
        <title>OgluRS3 (Oryza glumaepatula Reference Sequence Version 3).</title>
        <authorList>
            <person name="Zhang J."/>
            <person name="Kudrna D."/>
            <person name="Lee S."/>
            <person name="Talag J."/>
            <person name="Welchert J."/>
            <person name="Wing R.A."/>
        </authorList>
    </citation>
    <scope>NUCLEOTIDE SEQUENCE [LARGE SCALE GENOMIC DNA]</scope>
</reference>
<dbReference type="Gramene" id="OGLUM06G17650.1">
    <property type="protein sequence ID" value="OGLUM06G17650.1"/>
    <property type="gene ID" value="OGLUM06G17650"/>
</dbReference>
<dbReference type="AlphaFoldDB" id="A0A0E0AA96"/>
<keyword evidence="2" id="KW-1185">Reference proteome</keyword>
<name>A0A0E0AA96_9ORYZ</name>
<evidence type="ECO:0000313" key="2">
    <source>
        <dbReference type="Proteomes" id="UP000026961"/>
    </source>
</evidence>
<accession>A0A0E0AA96</accession>
<dbReference type="EnsemblPlants" id="OGLUM06G17650.1">
    <property type="protein sequence ID" value="OGLUM06G17650.1"/>
    <property type="gene ID" value="OGLUM06G17650"/>
</dbReference>
<protein>
    <submittedName>
        <fullName evidence="1">Uncharacterized protein</fullName>
    </submittedName>
</protein>
<dbReference type="Proteomes" id="UP000026961">
    <property type="component" value="Chromosome 6"/>
</dbReference>